<dbReference type="InterPro" id="IPR012947">
    <property type="entry name" value="tRNA_SAD"/>
</dbReference>
<comment type="cofactor">
    <cofactor evidence="13">
        <name>Zn(2+)</name>
        <dbReference type="ChEBI" id="CHEBI:29105"/>
    </cofactor>
    <text evidence="13">Binds 1 zinc ion per subunit.</text>
</comment>
<dbReference type="AlphaFoldDB" id="A0A1I6DC84"/>
<dbReference type="GO" id="GO:0140096">
    <property type="term" value="F:catalytic activity, acting on a protein"/>
    <property type="evidence" value="ECO:0007669"/>
    <property type="project" value="UniProtKB-ARBA"/>
</dbReference>
<dbReference type="PRINTS" id="PR00980">
    <property type="entry name" value="TRNASYNTHALA"/>
</dbReference>
<dbReference type="PROSITE" id="PS50860">
    <property type="entry name" value="AA_TRNA_LIGASE_II_ALA"/>
    <property type="match status" value="1"/>
</dbReference>
<dbReference type="PANTHER" id="PTHR11777">
    <property type="entry name" value="ALANYL-TRNA SYNTHETASE"/>
    <property type="match status" value="1"/>
</dbReference>
<keyword evidence="13" id="KW-0963">Cytoplasm</keyword>
<dbReference type="FunFam" id="3.10.310.40:FF:000001">
    <property type="entry name" value="Alanine--tRNA ligase"/>
    <property type="match status" value="1"/>
</dbReference>
<dbReference type="InterPro" id="IPR018164">
    <property type="entry name" value="Ala-tRNA-synth_IIc_N"/>
</dbReference>
<evidence type="ECO:0000313" key="16">
    <source>
        <dbReference type="EMBL" id="SFR02971.1"/>
    </source>
</evidence>
<keyword evidence="4 13" id="KW-0479">Metal-binding</keyword>
<dbReference type="Gene3D" id="3.30.980.10">
    <property type="entry name" value="Threonyl-trna Synthetase, Chain A, domain 2"/>
    <property type="match status" value="1"/>
</dbReference>
<evidence type="ECO:0000256" key="12">
    <source>
        <dbReference type="ARBA" id="ARBA00048300"/>
    </source>
</evidence>
<accession>A0A1I6DC84</accession>
<feature type="coiled-coil region" evidence="14">
    <location>
        <begin position="733"/>
        <end position="760"/>
    </location>
</feature>
<dbReference type="Gene3D" id="6.10.250.550">
    <property type="match status" value="1"/>
</dbReference>
<evidence type="ECO:0000313" key="17">
    <source>
        <dbReference type="Proteomes" id="UP000199584"/>
    </source>
</evidence>
<dbReference type="SUPFAM" id="SSF55681">
    <property type="entry name" value="Class II aaRS and biotin synthetases"/>
    <property type="match status" value="1"/>
</dbReference>
<evidence type="ECO:0000256" key="11">
    <source>
        <dbReference type="ARBA" id="ARBA00024779"/>
    </source>
</evidence>
<keyword evidence="6 13" id="KW-0862">Zinc</keyword>
<dbReference type="NCBIfam" id="TIGR00344">
    <property type="entry name" value="alaS"/>
    <property type="match status" value="1"/>
</dbReference>
<evidence type="ECO:0000256" key="4">
    <source>
        <dbReference type="ARBA" id="ARBA00022723"/>
    </source>
</evidence>
<dbReference type="GO" id="GO:0006419">
    <property type="term" value="P:alanyl-tRNA aminoacylation"/>
    <property type="evidence" value="ECO:0007669"/>
    <property type="project" value="UniProtKB-UniRule"/>
</dbReference>
<evidence type="ECO:0000256" key="14">
    <source>
        <dbReference type="SAM" id="Coils"/>
    </source>
</evidence>
<dbReference type="GO" id="GO:0016740">
    <property type="term" value="F:transferase activity"/>
    <property type="evidence" value="ECO:0007669"/>
    <property type="project" value="UniProtKB-ARBA"/>
</dbReference>
<keyword evidence="3 13" id="KW-0436">Ligase</keyword>
<organism evidence="16 17">
    <name type="scientific">Desulfoscipio geothermicus DSM 3669</name>
    <dbReference type="NCBI Taxonomy" id="1121426"/>
    <lineage>
        <taxon>Bacteria</taxon>
        <taxon>Bacillati</taxon>
        <taxon>Bacillota</taxon>
        <taxon>Clostridia</taxon>
        <taxon>Eubacteriales</taxon>
        <taxon>Desulfallaceae</taxon>
        <taxon>Desulfoscipio</taxon>
    </lineage>
</organism>
<dbReference type="InterPro" id="IPR050058">
    <property type="entry name" value="Ala-tRNA_ligase"/>
</dbReference>
<keyword evidence="2 13" id="KW-0820">tRNA-binding</keyword>
<dbReference type="SUPFAM" id="SSF101353">
    <property type="entry name" value="Putative anticodon-binding domain of alanyl-tRNA synthetase (AlaRS)"/>
    <property type="match status" value="1"/>
</dbReference>
<dbReference type="EC" id="6.1.1.7" evidence="13"/>
<keyword evidence="14" id="KW-0175">Coiled coil</keyword>
<dbReference type="InterPro" id="IPR018162">
    <property type="entry name" value="Ala-tRNA-ligase_IIc_anticod-bd"/>
</dbReference>
<dbReference type="GO" id="GO:0005524">
    <property type="term" value="F:ATP binding"/>
    <property type="evidence" value="ECO:0007669"/>
    <property type="project" value="UniProtKB-UniRule"/>
</dbReference>
<dbReference type="GO" id="GO:0000049">
    <property type="term" value="F:tRNA binding"/>
    <property type="evidence" value="ECO:0007669"/>
    <property type="project" value="UniProtKB-KW"/>
</dbReference>
<dbReference type="CDD" id="cd00673">
    <property type="entry name" value="AlaRS_core"/>
    <property type="match status" value="1"/>
</dbReference>
<dbReference type="FunFam" id="3.30.930.10:FF:000004">
    <property type="entry name" value="Alanine--tRNA ligase"/>
    <property type="match status" value="1"/>
</dbReference>
<dbReference type="FunFam" id="3.30.980.10:FF:000004">
    <property type="entry name" value="Alanine--tRNA ligase, cytoplasmic"/>
    <property type="match status" value="1"/>
</dbReference>
<keyword evidence="5 13" id="KW-0547">Nucleotide-binding</keyword>
<dbReference type="InterPro" id="IPR023033">
    <property type="entry name" value="Ala_tRNA_ligase_euk/bac"/>
</dbReference>
<evidence type="ECO:0000256" key="3">
    <source>
        <dbReference type="ARBA" id="ARBA00022598"/>
    </source>
</evidence>
<evidence type="ECO:0000259" key="15">
    <source>
        <dbReference type="PROSITE" id="PS50860"/>
    </source>
</evidence>
<dbReference type="Proteomes" id="UP000199584">
    <property type="component" value="Unassembled WGS sequence"/>
</dbReference>
<comment type="similarity">
    <text evidence="1 13">Belongs to the class-II aminoacyl-tRNA synthetase family.</text>
</comment>
<evidence type="ECO:0000256" key="6">
    <source>
        <dbReference type="ARBA" id="ARBA00022833"/>
    </source>
</evidence>
<comment type="function">
    <text evidence="11 13">Catalyzes the attachment of alanine to tRNA(Ala) in a two-step reaction: alanine is first activated by ATP to form Ala-AMP and then transferred to the acceptor end of tRNA(Ala). Also edits incorrectly charged Ser-tRNA(Ala) and Gly-tRNA(Ala) via its editing domain.</text>
</comment>
<dbReference type="InterPro" id="IPR018163">
    <property type="entry name" value="Thr/Ala-tRNA-synth_IIc_edit"/>
</dbReference>
<dbReference type="Gene3D" id="3.10.310.40">
    <property type="match status" value="1"/>
</dbReference>
<comment type="subcellular location">
    <subcellularLocation>
        <location evidence="13">Cytoplasm</location>
    </subcellularLocation>
</comment>
<dbReference type="Gene3D" id="2.40.30.130">
    <property type="match status" value="1"/>
</dbReference>
<feature type="binding site" evidence="13">
    <location>
        <position position="667"/>
    </location>
    <ligand>
        <name>Zn(2+)</name>
        <dbReference type="ChEBI" id="CHEBI:29105"/>
    </ligand>
</feature>
<dbReference type="Pfam" id="PF02272">
    <property type="entry name" value="DHHA1"/>
    <property type="match status" value="1"/>
</dbReference>
<dbReference type="InterPro" id="IPR009000">
    <property type="entry name" value="Transl_B-barrel_sf"/>
</dbReference>
<feature type="binding site" evidence="13">
    <location>
        <position position="565"/>
    </location>
    <ligand>
        <name>Zn(2+)</name>
        <dbReference type="ChEBI" id="CHEBI:29105"/>
    </ligand>
</feature>
<dbReference type="InterPro" id="IPR002318">
    <property type="entry name" value="Ala-tRNA-lgiase_IIc"/>
</dbReference>
<feature type="binding site" evidence="13">
    <location>
        <position position="671"/>
    </location>
    <ligand>
        <name>Zn(2+)</name>
        <dbReference type="ChEBI" id="CHEBI:29105"/>
    </ligand>
</feature>
<dbReference type="HAMAP" id="MF_00036_B">
    <property type="entry name" value="Ala_tRNA_synth_B"/>
    <property type="match status" value="1"/>
</dbReference>
<dbReference type="GO" id="GO:0008270">
    <property type="term" value="F:zinc ion binding"/>
    <property type="evidence" value="ECO:0007669"/>
    <property type="project" value="UniProtKB-UniRule"/>
</dbReference>
<dbReference type="FunFam" id="3.30.54.20:FF:000001">
    <property type="entry name" value="Alanine--tRNA ligase"/>
    <property type="match status" value="1"/>
</dbReference>
<reference evidence="17" key="1">
    <citation type="submission" date="2016-10" db="EMBL/GenBank/DDBJ databases">
        <authorList>
            <person name="Varghese N."/>
            <person name="Submissions S."/>
        </authorList>
    </citation>
    <scope>NUCLEOTIDE SEQUENCE [LARGE SCALE GENOMIC DNA]</scope>
    <source>
        <strain evidence="17">DSM 3669</strain>
    </source>
</reference>
<sequence>MMTGKEIRDKYLKFFASKGHKILPSASLIPHNDPSILWTAAGMVPFKPYFTGAAKPEVTRVTTCQKCLRTPDIDSVGRTARHHTFFEMLGNFSFGDYFKNEAIPWAWEFVTEYLGLEPDKLWISIYEDDDEAFNIWHNKVGIPENRIVRMGKDTNFWEIGVGPCGPCSEIYYDLGAGRGCGSPDCAVGCDCDRYLEIWNLVFIQFFRDEEGNYSPLQNKGIDTGMGLERVASVLQNVKTNFDTDLLRDIMDFTGDLTGKRYGSSAEVDLALKVIADHSRAVTFAIADGAFPSNEGRGYVLRRLLRRAVRFGLVLGVEEPFLYKVAGAVIDKMGDTYPELVKNSRLITRVIRTEEERFGETLAQGTDILNKLIQEAKEAGINYIDGGQAFRLYDTYGFPVELTQEIAAENGLSVDEEGFTNAMEQQRQRARSARQETEYLSEKAARLKSVLDQVGETVFVGYETLSGKSRIKAIFANDEVVEQAEAGQDVELVLDITPCYAESGGQVSDHAKIIAESTEVLIEEVTRPVEGLHLHRGRVTGGVIRVNDAVEVQVDARRRMNIARNHSATHLLHKSLKEVLGDHVNQSGSLVTPDRLRFDFTHFAAIQPDELARVEKTVNDAVLSNLQVETMETTLDEARSMGAMALFDEKYGDRVRVVKMGDFSLELCGGTHVKSTAEVGMFKLLGESSVGSGLRRVEAVTGEGAMDYLRAKEEQLDLIARTVRAMPHEVVHRVETMAQELRALEKEAEALRARLARFEVQSMLDGAREIAGIKVLAARTSATDMDSLRAMLDLLRDKLGSGVIMLGTAAGGKVNLVAGVSKDLVGKGLHAGKLIKEIAPLVGGGGGGRPDMAQAGGKDPSKLDNALEKVYALVSKQAGQ</sequence>
<evidence type="ECO:0000256" key="7">
    <source>
        <dbReference type="ARBA" id="ARBA00022840"/>
    </source>
</evidence>
<gene>
    <name evidence="13" type="primary">alaS</name>
    <name evidence="16" type="ORF">SAMN05660706_108107</name>
</gene>
<dbReference type="GO" id="GO:0004813">
    <property type="term" value="F:alanine-tRNA ligase activity"/>
    <property type="evidence" value="ECO:0007669"/>
    <property type="project" value="UniProtKB-UniRule"/>
</dbReference>
<dbReference type="EMBL" id="FOYM01000008">
    <property type="protein sequence ID" value="SFR02971.1"/>
    <property type="molecule type" value="Genomic_DNA"/>
</dbReference>
<evidence type="ECO:0000256" key="9">
    <source>
        <dbReference type="ARBA" id="ARBA00022917"/>
    </source>
</evidence>
<keyword evidence="9 13" id="KW-0648">Protein biosynthesis</keyword>
<evidence type="ECO:0000256" key="8">
    <source>
        <dbReference type="ARBA" id="ARBA00022884"/>
    </source>
</evidence>
<evidence type="ECO:0000256" key="2">
    <source>
        <dbReference type="ARBA" id="ARBA00022555"/>
    </source>
</evidence>
<evidence type="ECO:0000256" key="1">
    <source>
        <dbReference type="ARBA" id="ARBA00008226"/>
    </source>
</evidence>
<dbReference type="GO" id="GO:0005829">
    <property type="term" value="C:cytosol"/>
    <property type="evidence" value="ECO:0007669"/>
    <property type="project" value="TreeGrafter"/>
</dbReference>
<evidence type="ECO:0000256" key="10">
    <source>
        <dbReference type="ARBA" id="ARBA00023146"/>
    </source>
</evidence>
<evidence type="ECO:0000256" key="13">
    <source>
        <dbReference type="HAMAP-Rule" id="MF_00036"/>
    </source>
</evidence>
<dbReference type="PANTHER" id="PTHR11777:SF9">
    <property type="entry name" value="ALANINE--TRNA LIGASE, CYTOPLASMIC"/>
    <property type="match status" value="1"/>
</dbReference>
<feature type="domain" description="Alanyl-transfer RNA synthetases family profile" evidence="15">
    <location>
        <begin position="2"/>
        <end position="710"/>
    </location>
</feature>
<dbReference type="Gene3D" id="3.30.54.20">
    <property type="match status" value="1"/>
</dbReference>
<proteinExistence type="inferred from homology"/>
<dbReference type="InterPro" id="IPR018165">
    <property type="entry name" value="Ala-tRNA-synth_IIc_core"/>
</dbReference>
<dbReference type="GO" id="GO:0002161">
    <property type="term" value="F:aminoacyl-tRNA deacylase activity"/>
    <property type="evidence" value="ECO:0007669"/>
    <property type="project" value="TreeGrafter"/>
</dbReference>
<dbReference type="Pfam" id="PF07973">
    <property type="entry name" value="tRNA_SAD"/>
    <property type="match status" value="1"/>
</dbReference>
<dbReference type="Gene3D" id="3.30.930.10">
    <property type="entry name" value="Bira Bifunctional Protein, Domain 2"/>
    <property type="match status" value="1"/>
</dbReference>
<name>A0A1I6DC84_9FIRM</name>
<evidence type="ECO:0000256" key="5">
    <source>
        <dbReference type="ARBA" id="ARBA00022741"/>
    </source>
</evidence>
<keyword evidence="10 13" id="KW-0030">Aminoacyl-tRNA synthetase</keyword>
<dbReference type="InterPro" id="IPR045864">
    <property type="entry name" value="aa-tRNA-synth_II/BPL/LPL"/>
</dbReference>
<dbReference type="InterPro" id="IPR003156">
    <property type="entry name" value="DHHA1_dom"/>
</dbReference>
<comment type="catalytic activity">
    <reaction evidence="12 13">
        <text>tRNA(Ala) + L-alanine + ATP = L-alanyl-tRNA(Ala) + AMP + diphosphate</text>
        <dbReference type="Rhea" id="RHEA:12540"/>
        <dbReference type="Rhea" id="RHEA-COMP:9657"/>
        <dbReference type="Rhea" id="RHEA-COMP:9923"/>
        <dbReference type="ChEBI" id="CHEBI:30616"/>
        <dbReference type="ChEBI" id="CHEBI:33019"/>
        <dbReference type="ChEBI" id="CHEBI:57972"/>
        <dbReference type="ChEBI" id="CHEBI:78442"/>
        <dbReference type="ChEBI" id="CHEBI:78497"/>
        <dbReference type="ChEBI" id="CHEBI:456215"/>
        <dbReference type="EC" id="6.1.1.7"/>
    </reaction>
</comment>
<dbReference type="SMART" id="SM00863">
    <property type="entry name" value="tRNA_SAD"/>
    <property type="match status" value="1"/>
</dbReference>
<keyword evidence="7 13" id="KW-0067">ATP-binding</keyword>
<comment type="domain">
    <text evidence="13">Consists of three domains; the N-terminal catalytic domain, the editing domain and the C-terminal C-Ala domain. The editing domain removes incorrectly charged amino acids, while the C-Ala domain, along with tRNA(Ala), serves as a bridge to cooperatively bring together the editing and aminoacylation centers thus stimulating deacylation of misacylated tRNAs.</text>
</comment>
<keyword evidence="17" id="KW-1185">Reference proteome</keyword>
<dbReference type="SUPFAM" id="SSF55186">
    <property type="entry name" value="ThrRS/AlaRS common domain"/>
    <property type="match status" value="1"/>
</dbReference>
<protein>
    <recommendedName>
        <fullName evidence="13">Alanine--tRNA ligase</fullName>
        <ecNumber evidence="13">6.1.1.7</ecNumber>
    </recommendedName>
    <alternativeName>
        <fullName evidence="13">Alanyl-tRNA synthetase</fullName>
        <shortName evidence="13">AlaRS</shortName>
    </alternativeName>
</protein>
<dbReference type="Pfam" id="PF01411">
    <property type="entry name" value="tRNA-synt_2c"/>
    <property type="match status" value="1"/>
</dbReference>
<dbReference type="SUPFAM" id="SSF50447">
    <property type="entry name" value="Translation proteins"/>
    <property type="match status" value="1"/>
</dbReference>
<dbReference type="STRING" id="39060.SAMN05660706_108107"/>
<feature type="binding site" evidence="13">
    <location>
        <position position="569"/>
    </location>
    <ligand>
        <name>Zn(2+)</name>
        <dbReference type="ChEBI" id="CHEBI:29105"/>
    </ligand>
</feature>
<keyword evidence="8 13" id="KW-0694">RNA-binding</keyword>